<evidence type="ECO:0000313" key="3">
    <source>
        <dbReference type="Proteomes" id="UP001174691"/>
    </source>
</evidence>
<evidence type="ECO:0000313" key="2">
    <source>
        <dbReference type="EMBL" id="KAJ9151593.1"/>
    </source>
</evidence>
<dbReference type="EMBL" id="JANBVN010000062">
    <property type="protein sequence ID" value="KAJ9151593.1"/>
    <property type="molecule type" value="Genomic_DNA"/>
</dbReference>
<evidence type="ECO:0000256" key="1">
    <source>
        <dbReference type="SAM" id="MobiDB-lite"/>
    </source>
</evidence>
<comment type="caution">
    <text evidence="2">The sequence shown here is derived from an EMBL/GenBank/DDBJ whole genome shotgun (WGS) entry which is preliminary data.</text>
</comment>
<protein>
    <submittedName>
        <fullName evidence="2">Uncharacterized protein</fullName>
    </submittedName>
</protein>
<keyword evidence="3" id="KW-1185">Reference proteome</keyword>
<gene>
    <name evidence="2" type="ORF">NKR19_g4839</name>
</gene>
<accession>A0AA38VXG9</accession>
<feature type="region of interest" description="Disordered" evidence="1">
    <location>
        <begin position="1"/>
        <end position="83"/>
    </location>
</feature>
<organism evidence="2 3">
    <name type="scientific">Coniochaeta hoffmannii</name>
    <dbReference type="NCBI Taxonomy" id="91930"/>
    <lineage>
        <taxon>Eukaryota</taxon>
        <taxon>Fungi</taxon>
        <taxon>Dikarya</taxon>
        <taxon>Ascomycota</taxon>
        <taxon>Pezizomycotina</taxon>
        <taxon>Sordariomycetes</taxon>
        <taxon>Sordariomycetidae</taxon>
        <taxon>Coniochaetales</taxon>
        <taxon>Coniochaetaceae</taxon>
        <taxon>Coniochaeta</taxon>
    </lineage>
</organism>
<sequence length="83" mass="9202">MSSSPRNNYSSFSMSPSPPTDIGSYSRFMHQHTKRQMDAANRSSQRRSNHHTSNRSVNGATPSMPNGVSSRSSRSPDDHGYQS</sequence>
<name>A0AA38VXG9_9PEZI</name>
<dbReference type="AlphaFoldDB" id="A0AA38VXG9"/>
<feature type="compositionally biased region" description="Basic residues" evidence="1">
    <location>
        <begin position="44"/>
        <end position="53"/>
    </location>
</feature>
<feature type="compositionally biased region" description="Polar residues" evidence="1">
    <location>
        <begin position="54"/>
        <end position="73"/>
    </location>
</feature>
<dbReference type="Proteomes" id="UP001174691">
    <property type="component" value="Unassembled WGS sequence"/>
</dbReference>
<proteinExistence type="predicted"/>
<reference evidence="2" key="1">
    <citation type="submission" date="2022-07" db="EMBL/GenBank/DDBJ databases">
        <title>Fungi with potential for degradation of polypropylene.</title>
        <authorList>
            <person name="Gostincar C."/>
        </authorList>
    </citation>
    <scope>NUCLEOTIDE SEQUENCE</scope>
    <source>
        <strain evidence="2">EXF-13287</strain>
    </source>
</reference>
<feature type="compositionally biased region" description="Low complexity" evidence="1">
    <location>
        <begin position="1"/>
        <end position="15"/>
    </location>
</feature>
<feature type="compositionally biased region" description="Basic and acidic residues" evidence="1">
    <location>
        <begin position="74"/>
        <end position="83"/>
    </location>
</feature>